<proteinExistence type="predicted"/>
<sequence length="72" mass="8390">MDYLESEIILRVMVERIRDDKIFRRWIPYQSSISFEEFKAKIIADNPSVGSIKSVDEIMVDVKEILNKVQGG</sequence>
<accession>B6W9Z1</accession>
<reference evidence="1 2" key="1">
    <citation type="submission" date="2008-09" db="EMBL/GenBank/DDBJ databases">
        <authorList>
            <person name="Fulton L."/>
            <person name="Clifton S."/>
            <person name="Fulton B."/>
            <person name="Xu J."/>
            <person name="Minx P."/>
            <person name="Pepin K.H."/>
            <person name="Johnson M."/>
            <person name="Thiruvilangam P."/>
            <person name="Bhonagiri V."/>
            <person name="Nash W.E."/>
            <person name="Mardis E.R."/>
            <person name="Wilson R.K."/>
        </authorList>
    </citation>
    <scope>NUCLEOTIDE SEQUENCE [LARGE SCALE GENOMIC DNA]</scope>
    <source>
        <strain evidence="1 2">DSM 7454</strain>
    </source>
</reference>
<name>B6W9Z1_9FIRM</name>
<comment type="caution">
    <text evidence="1">The sequence shown here is derived from an EMBL/GenBank/DDBJ whole genome shotgun (WGS) entry which is preliminary data.</text>
</comment>
<evidence type="ECO:0000313" key="1">
    <source>
        <dbReference type="EMBL" id="EEB35751.1"/>
    </source>
</evidence>
<gene>
    <name evidence="1" type="ORF">ANHYDRO_01417</name>
</gene>
<organism evidence="1 2">
    <name type="scientific">Anaerococcus hydrogenalis DSM 7454</name>
    <dbReference type="NCBI Taxonomy" id="561177"/>
    <lineage>
        <taxon>Bacteria</taxon>
        <taxon>Bacillati</taxon>
        <taxon>Bacillota</taxon>
        <taxon>Tissierellia</taxon>
        <taxon>Tissierellales</taxon>
        <taxon>Peptoniphilaceae</taxon>
        <taxon>Anaerococcus</taxon>
    </lineage>
</organism>
<dbReference type="STRING" id="561177.ANHYDRO_01417"/>
<dbReference type="AlphaFoldDB" id="B6W9Z1"/>
<evidence type="ECO:0000313" key="2">
    <source>
        <dbReference type="Proteomes" id="UP000005451"/>
    </source>
</evidence>
<protein>
    <submittedName>
        <fullName evidence="1">Uncharacterized protein</fullName>
    </submittedName>
</protein>
<dbReference type="EMBL" id="ABXA01000036">
    <property type="protein sequence ID" value="EEB35751.1"/>
    <property type="molecule type" value="Genomic_DNA"/>
</dbReference>
<dbReference type="RefSeq" id="WP_004814618.1">
    <property type="nucleotide sequence ID" value="NZ_ABXA01000036.1"/>
</dbReference>
<dbReference type="Proteomes" id="UP000005451">
    <property type="component" value="Unassembled WGS sequence"/>
</dbReference>
<reference evidence="1 2" key="2">
    <citation type="submission" date="2008-10" db="EMBL/GenBank/DDBJ databases">
        <title>Draft genome sequence of Anaerococcus hydrogenalis (DSM 7454).</title>
        <authorList>
            <person name="Sudarsanam P."/>
            <person name="Ley R."/>
            <person name="Guruge J."/>
            <person name="Turnbaugh P.J."/>
            <person name="Mahowald M."/>
            <person name="Liep D."/>
            <person name="Gordon J."/>
        </authorList>
    </citation>
    <scope>NUCLEOTIDE SEQUENCE [LARGE SCALE GENOMIC DNA]</scope>
    <source>
        <strain evidence="1 2">DSM 7454</strain>
    </source>
</reference>